<reference evidence="1 2" key="1">
    <citation type="journal article" date="2013" name="BMC Genomics">
        <title>Reconstruction of the lipid metabolism for the microalga Monoraphidium neglectum from its genome sequence reveals characteristics suitable for biofuel production.</title>
        <authorList>
            <person name="Bogen C."/>
            <person name="Al-Dilaimi A."/>
            <person name="Albersmeier A."/>
            <person name="Wichmann J."/>
            <person name="Grundmann M."/>
            <person name="Rupp O."/>
            <person name="Lauersen K.J."/>
            <person name="Blifernez-Klassen O."/>
            <person name="Kalinowski J."/>
            <person name="Goesmann A."/>
            <person name="Mussgnug J.H."/>
            <person name="Kruse O."/>
        </authorList>
    </citation>
    <scope>NUCLEOTIDE SEQUENCE [LARGE SCALE GENOMIC DNA]</scope>
    <source>
        <strain evidence="1 2">SAG 48.87</strain>
    </source>
</reference>
<dbReference type="KEGG" id="mng:MNEG_3277"/>
<dbReference type="Proteomes" id="UP000054498">
    <property type="component" value="Unassembled WGS sequence"/>
</dbReference>
<name>A0A0D2MW34_9CHLO</name>
<dbReference type="EMBL" id="KK100624">
    <property type="protein sequence ID" value="KIZ04677.1"/>
    <property type="molecule type" value="Genomic_DNA"/>
</dbReference>
<protein>
    <submittedName>
        <fullName evidence="1">Uncharacterized protein</fullName>
    </submittedName>
</protein>
<gene>
    <name evidence="1" type="ORF">MNEG_3277</name>
</gene>
<evidence type="ECO:0000313" key="2">
    <source>
        <dbReference type="Proteomes" id="UP000054498"/>
    </source>
</evidence>
<dbReference type="GeneID" id="25736155"/>
<dbReference type="AlphaFoldDB" id="A0A0D2MW34"/>
<keyword evidence="2" id="KW-1185">Reference proteome</keyword>
<sequence length="70" mass="7867">MSKPGSFVLERARQLTARLKDGEFELHEWRAFLDDLRGCPRSDDCRAAWELAVAAFPSSVNLAASLDWDA</sequence>
<organism evidence="1 2">
    <name type="scientific">Monoraphidium neglectum</name>
    <dbReference type="NCBI Taxonomy" id="145388"/>
    <lineage>
        <taxon>Eukaryota</taxon>
        <taxon>Viridiplantae</taxon>
        <taxon>Chlorophyta</taxon>
        <taxon>core chlorophytes</taxon>
        <taxon>Chlorophyceae</taxon>
        <taxon>CS clade</taxon>
        <taxon>Sphaeropleales</taxon>
        <taxon>Selenastraceae</taxon>
        <taxon>Monoraphidium</taxon>
    </lineage>
</organism>
<proteinExistence type="predicted"/>
<dbReference type="RefSeq" id="XP_013903696.1">
    <property type="nucleotide sequence ID" value="XM_014048242.1"/>
</dbReference>
<evidence type="ECO:0000313" key="1">
    <source>
        <dbReference type="EMBL" id="KIZ04677.1"/>
    </source>
</evidence>
<accession>A0A0D2MW34</accession>